<dbReference type="CTD" id="8230249"/>
<dbReference type="EMBL" id="DS235763">
    <property type="protein sequence ID" value="EEB16657.1"/>
    <property type="molecule type" value="Genomic_DNA"/>
</dbReference>
<evidence type="ECO:0000313" key="8">
    <source>
        <dbReference type="EMBL" id="EEB16657.1"/>
    </source>
</evidence>
<reference evidence="8" key="2">
    <citation type="submission" date="2007-04" db="EMBL/GenBank/DDBJ databases">
        <title>The genome of the human body louse.</title>
        <authorList>
            <consortium name="The Human Body Louse Genome Consortium"/>
            <person name="Kirkness E."/>
            <person name="Walenz B."/>
            <person name="Hass B."/>
            <person name="Bruggner R."/>
            <person name="Strausberg R."/>
        </authorList>
    </citation>
    <scope>NUCLEOTIDE SEQUENCE</scope>
    <source>
        <strain evidence="8">USDA</strain>
    </source>
</reference>
<dbReference type="OrthoDB" id="10012356at2759"/>
<comment type="subcellular location">
    <subcellularLocation>
        <location evidence="1">Mitochondrion</location>
    </subcellularLocation>
</comment>
<keyword evidence="10" id="KW-1185">Reference proteome</keyword>
<keyword evidence="4" id="KW-0496">Mitochondrion</keyword>
<dbReference type="Pfam" id="PF10484">
    <property type="entry name" value="MRP-S23"/>
    <property type="match status" value="1"/>
</dbReference>
<accession>E0VTF1</accession>
<dbReference type="Proteomes" id="UP000009046">
    <property type="component" value="Unassembled WGS sequence"/>
</dbReference>
<dbReference type="PANTHER" id="PTHR15925:SF2">
    <property type="entry name" value="SMALL RIBOSOMAL SUBUNIT PROTEIN MS23"/>
    <property type="match status" value="1"/>
</dbReference>
<keyword evidence="5" id="KW-0687">Ribonucleoprotein</keyword>
<dbReference type="AlphaFoldDB" id="E0VTF1"/>
<dbReference type="HOGENOM" id="CLU_113868_1_0_1"/>
<evidence type="ECO:0000256" key="1">
    <source>
        <dbReference type="ARBA" id="ARBA00004173"/>
    </source>
</evidence>
<evidence type="ECO:0000256" key="3">
    <source>
        <dbReference type="ARBA" id="ARBA00022980"/>
    </source>
</evidence>
<dbReference type="PANTHER" id="PTHR15925">
    <property type="entry name" value="MITOCHONDRIAL RIBOSOMAL PROTEIN S23"/>
    <property type="match status" value="1"/>
</dbReference>
<dbReference type="EnsemblMetazoa" id="PHUM431990-RA">
    <property type="protein sequence ID" value="PHUM431990-PA"/>
    <property type="gene ID" value="PHUM431990"/>
</dbReference>
<dbReference type="GO" id="GO:0005739">
    <property type="term" value="C:mitochondrion"/>
    <property type="evidence" value="ECO:0007669"/>
    <property type="project" value="InterPro"/>
</dbReference>
<keyword evidence="3 8" id="KW-0689">Ribosomal protein</keyword>
<dbReference type="GO" id="GO:0006412">
    <property type="term" value="P:translation"/>
    <property type="evidence" value="ECO:0007669"/>
    <property type="project" value="InterPro"/>
</dbReference>
<reference evidence="8" key="1">
    <citation type="submission" date="2007-04" db="EMBL/GenBank/DDBJ databases">
        <title>Annotation of Pediculus humanus corporis strain USDA.</title>
        <authorList>
            <person name="Kirkness E."/>
            <person name="Hannick L."/>
            <person name="Hass B."/>
            <person name="Bruggner R."/>
            <person name="Lawson D."/>
            <person name="Bidwell S."/>
            <person name="Joardar V."/>
            <person name="Caler E."/>
            <person name="Walenz B."/>
            <person name="Inman J."/>
            <person name="Schobel S."/>
            <person name="Galinsky K."/>
            <person name="Amedeo P."/>
            <person name="Strausberg R."/>
        </authorList>
    </citation>
    <scope>NUCLEOTIDE SEQUENCE</scope>
    <source>
        <strain evidence="8">USDA</strain>
    </source>
</reference>
<dbReference type="VEuPathDB" id="VectorBase:PHUM431990"/>
<dbReference type="FunCoup" id="E0VTF1">
    <property type="interactions" value="391"/>
</dbReference>
<evidence type="ECO:0000313" key="9">
    <source>
        <dbReference type="EnsemblMetazoa" id="PHUM431990-PA"/>
    </source>
</evidence>
<dbReference type="EMBL" id="AAZO01005268">
    <property type="status" value="NOT_ANNOTATED_CDS"/>
    <property type="molecule type" value="Genomic_DNA"/>
</dbReference>
<evidence type="ECO:0000256" key="2">
    <source>
        <dbReference type="ARBA" id="ARBA00009864"/>
    </source>
</evidence>
<dbReference type="InterPro" id="IPR059242">
    <property type="entry name" value="mS23_dom"/>
</dbReference>
<dbReference type="eggNOG" id="ENOG502RZIC">
    <property type="taxonomic scope" value="Eukaryota"/>
</dbReference>
<evidence type="ECO:0000313" key="10">
    <source>
        <dbReference type="Proteomes" id="UP000009046"/>
    </source>
</evidence>
<dbReference type="InterPro" id="IPR023611">
    <property type="entry name" value="mS23_dom_met"/>
</dbReference>
<name>E0VTF1_PEDHC</name>
<protein>
    <recommendedName>
        <fullName evidence="6">Small ribosomal subunit protein mS23</fullName>
    </recommendedName>
</protein>
<feature type="domain" description="Small ribosomal subunit protein mS23 conserved" evidence="7">
    <location>
        <begin position="2"/>
        <end position="124"/>
    </location>
</feature>
<evidence type="ECO:0000256" key="4">
    <source>
        <dbReference type="ARBA" id="ARBA00023128"/>
    </source>
</evidence>
<reference evidence="9" key="3">
    <citation type="submission" date="2020-05" db="UniProtKB">
        <authorList>
            <consortium name="EnsemblMetazoa"/>
        </authorList>
    </citation>
    <scope>IDENTIFICATION</scope>
    <source>
        <strain evidence="9">USDA</strain>
    </source>
</reference>
<dbReference type="CDD" id="cd23701">
    <property type="entry name" value="At1g26750"/>
    <property type="match status" value="1"/>
</dbReference>
<evidence type="ECO:0000256" key="5">
    <source>
        <dbReference type="ARBA" id="ARBA00023274"/>
    </source>
</evidence>
<dbReference type="GO" id="GO:0003735">
    <property type="term" value="F:structural constituent of ribosome"/>
    <property type="evidence" value="ECO:0007669"/>
    <property type="project" value="InterPro"/>
</dbReference>
<dbReference type="GeneID" id="8230249"/>
<proteinExistence type="inferred from homology"/>
<dbReference type="STRING" id="121224.E0VTF1"/>
<gene>
    <name evidence="9" type="primary">8230249</name>
    <name evidence="8" type="ORF">Phum_PHUM431990</name>
</gene>
<dbReference type="OMA" id="TEDKPIW"/>
<dbReference type="KEGG" id="phu:Phum_PHUM431990"/>
<organism>
    <name type="scientific">Pediculus humanus subsp. corporis</name>
    <name type="common">Body louse</name>
    <dbReference type="NCBI Taxonomy" id="121224"/>
    <lineage>
        <taxon>Eukaryota</taxon>
        <taxon>Metazoa</taxon>
        <taxon>Ecdysozoa</taxon>
        <taxon>Arthropoda</taxon>
        <taxon>Hexapoda</taxon>
        <taxon>Insecta</taxon>
        <taxon>Pterygota</taxon>
        <taxon>Neoptera</taxon>
        <taxon>Paraneoptera</taxon>
        <taxon>Psocodea</taxon>
        <taxon>Troctomorpha</taxon>
        <taxon>Phthiraptera</taxon>
        <taxon>Anoplura</taxon>
        <taxon>Pediculidae</taxon>
        <taxon>Pediculus</taxon>
    </lineage>
</organism>
<comment type="similarity">
    <text evidence="2">Belongs to the mitochondrion-specific ribosomal protein mS23 family.</text>
</comment>
<dbReference type="GO" id="GO:0005840">
    <property type="term" value="C:ribosome"/>
    <property type="evidence" value="ECO:0007669"/>
    <property type="project" value="UniProtKB-KW"/>
</dbReference>
<dbReference type="InParanoid" id="E0VTF1"/>
<evidence type="ECO:0000259" key="7">
    <source>
        <dbReference type="Pfam" id="PF10484"/>
    </source>
</evidence>
<dbReference type="RefSeq" id="XP_002429395.1">
    <property type="nucleotide sequence ID" value="XM_002429350.1"/>
</dbReference>
<evidence type="ECO:0000256" key="6">
    <source>
        <dbReference type="ARBA" id="ARBA00035137"/>
    </source>
</evidence>
<sequence>MASRLEKIGSIYARVSNLLSKRKPGSIEKPLWFDIYTKYPPIQEPLWNRPPLDIKVKEIFYEEDKIRAKVHKALKNKLTPFNLADNRNNNESELPIKLYQDYVSQGLTEDEAIQKLTEDFNKDKQIMKNKSKMRWCLNT</sequence>
<dbReference type="InterPro" id="IPR019520">
    <property type="entry name" value="Ribosomal_mS23_met"/>
</dbReference>